<comment type="caution">
    <text evidence="2">The sequence shown here is derived from an EMBL/GenBank/DDBJ whole genome shotgun (WGS) entry which is preliminary data.</text>
</comment>
<evidence type="ECO:0000259" key="1">
    <source>
        <dbReference type="Pfam" id="PF12680"/>
    </source>
</evidence>
<dbReference type="Pfam" id="PF12680">
    <property type="entry name" value="SnoaL_2"/>
    <property type="match status" value="1"/>
</dbReference>
<proteinExistence type="predicted"/>
<dbReference type="RefSeq" id="WP_119925376.1">
    <property type="nucleotide sequence ID" value="NZ_QZEY01000002.1"/>
</dbReference>
<evidence type="ECO:0000313" key="3">
    <source>
        <dbReference type="Proteomes" id="UP000265768"/>
    </source>
</evidence>
<dbReference type="SUPFAM" id="SSF54427">
    <property type="entry name" value="NTF2-like"/>
    <property type="match status" value="1"/>
</dbReference>
<dbReference type="EMBL" id="QZEY01000002">
    <property type="protein sequence ID" value="RJL34076.1"/>
    <property type="molecule type" value="Genomic_DNA"/>
</dbReference>
<gene>
    <name evidence="2" type="ORF">D5H75_06170</name>
</gene>
<name>A0A3A4BRX3_9ACTN</name>
<dbReference type="Proteomes" id="UP000265768">
    <property type="component" value="Unassembled WGS sequence"/>
</dbReference>
<dbReference type="Gene3D" id="3.10.450.50">
    <property type="match status" value="1"/>
</dbReference>
<dbReference type="OrthoDB" id="4942966at2"/>
<reference evidence="2 3" key="1">
    <citation type="submission" date="2018-09" db="EMBL/GenBank/DDBJ databases">
        <title>YIM 75507 draft genome.</title>
        <authorList>
            <person name="Tang S."/>
            <person name="Feng Y."/>
        </authorList>
    </citation>
    <scope>NUCLEOTIDE SEQUENCE [LARGE SCALE GENOMIC DNA]</scope>
    <source>
        <strain evidence="2 3">YIM 75507</strain>
    </source>
</reference>
<dbReference type="AlphaFoldDB" id="A0A3A4BRX3"/>
<dbReference type="InterPro" id="IPR037401">
    <property type="entry name" value="SnoaL-like"/>
</dbReference>
<organism evidence="2 3">
    <name type="scientific">Bailinhaonella thermotolerans</name>
    <dbReference type="NCBI Taxonomy" id="1070861"/>
    <lineage>
        <taxon>Bacteria</taxon>
        <taxon>Bacillati</taxon>
        <taxon>Actinomycetota</taxon>
        <taxon>Actinomycetes</taxon>
        <taxon>Streptosporangiales</taxon>
        <taxon>Streptosporangiaceae</taxon>
        <taxon>Bailinhaonella</taxon>
    </lineage>
</organism>
<evidence type="ECO:0000313" key="2">
    <source>
        <dbReference type="EMBL" id="RJL34076.1"/>
    </source>
</evidence>
<keyword evidence="3" id="KW-1185">Reference proteome</keyword>
<feature type="domain" description="SnoaL-like" evidence="1">
    <location>
        <begin position="12"/>
        <end position="113"/>
    </location>
</feature>
<sequence length="136" mass="15012">MDVHDAARRWARTWSRAWETRDVEALVALQAEDGVHWSSPFGPPHRGRDGMRAYLTWTFGEEKAPTRAVFGEPLVAGDTAAVEYWARADYGQGPRTISGCTVVVFGEDGLVTESRDYSFVGEGHPDLPFGAFPPTV</sequence>
<accession>A0A3A4BRX3</accession>
<dbReference type="InterPro" id="IPR032710">
    <property type="entry name" value="NTF2-like_dom_sf"/>
</dbReference>
<protein>
    <submittedName>
        <fullName evidence="2">Nuclear transport factor 2 family protein</fullName>
    </submittedName>
</protein>